<dbReference type="AlphaFoldDB" id="A0A915E7K1"/>
<organism evidence="7 8">
    <name type="scientific">Ditylenchus dipsaci</name>
    <dbReference type="NCBI Taxonomy" id="166011"/>
    <lineage>
        <taxon>Eukaryota</taxon>
        <taxon>Metazoa</taxon>
        <taxon>Ecdysozoa</taxon>
        <taxon>Nematoda</taxon>
        <taxon>Chromadorea</taxon>
        <taxon>Rhabditida</taxon>
        <taxon>Tylenchina</taxon>
        <taxon>Tylenchomorpha</taxon>
        <taxon>Sphaerularioidea</taxon>
        <taxon>Anguinidae</taxon>
        <taxon>Anguininae</taxon>
        <taxon>Ditylenchus</taxon>
    </lineage>
</organism>
<name>A0A915E7K1_9BILA</name>
<dbReference type="PANTHER" id="PTHR45936">
    <property type="entry name" value="TRNA-DIHYDROURIDINE(20) SYNTHASE [NAD(P)+]-LIKE"/>
    <property type="match status" value="1"/>
</dbReference>
<keyword evidence="4" id="KW-0819">tRNA processing</keyword>
<evidence type="ECO:0000313" key="8">
    <source>
        <dbReference type="WBParaSite" id="jg26593"/>
    </source>
</evidence>
<comment type="cofactor">
    <cofactor evidence="1">
        <name>FMN</name>
        <dbReference type="ChEBI" id="CHEBI:58210"/>
    </cofactor>
</comment>
<keyword evidence="2" id="KW-0285">Flavoprotein</keyword>
<sequence length="385" mass="43003">MSAKNTVFYSSCVALSPMVKAGRTPLRVLSLEYGADLVYTEEIVDEKLLKSTRVVNKALNTIDYTLRDEIVLRIAKEENGKCVLQIGTNSAIKAAEICKKFDQDVDAIDVNMGCPKVFSTHNGMGAALLTQPDNVRQILTAMTDVSSVPISCKIRVLNDHEKTMEFAKMVQNCGISGLGIHGRRKDERPSHANRIQEIREIAKYLDIPVIANGCSSMIKKHSDIHKLREECGSSSIMLATRVLSNPSIFRQEGLLTMTQEIENFLDKACEWDESYVGTKYVVQRILGSAQEFDERGRASVAAGDVIDICRPWGKESKYLECKQGRLGIQNSTQLELINGVYVGPIRFAQKKLQNCLANSSPKCVLNLYCDELDVPRPEYSHYKTR</sequence>
<dbReference type="PROSITE" id="PS01136">
    <property type="entry name" value="UPF0034"/>
    <property type="match status" value="1"/>
</dbReference>
<proteinExistence type="predicted"/>
<accession>A0A915E7K1</accession>
<dbReference type="GO" id="GO:0017150">
    <property type="term" value="F:tRNA dihydrouridine synthase activity"/>
    <property type="evidence" value="ECO:0007669"/>
    <property type="project" value="InterPro"/>
</dbReference>
<dbReference type="InterPro" id="IPR013785">
    <property type="entry name" value="Aldolase_TIM"/>
</dbReference>
<protein>
    <submittedName>
        <fullName evidence="8">DUS-like FMN-binding domain-containing protein</fullName>
    </submittedName>
</protein>
<feature type="domain" description="DUS-like FMN-binding" evidence="6">
    <location>
        <begin position="15"/>
        <end position="263"/>
    </location>
</feature>
<dbReference type="GO" id="GO:0050660">
    <property type="term" value="F:flavin adenine dinucleotide binding"/>
    <property type="evidence" value="ECO:0007669"/>
    <property type="project" value="InterPro"/>
</dbReference>
<evidence type="ECO:0000256" key="3">
    <source>
        <dbReference type="ARBA" id="ARBA00022643"/>
    </source>
</evidence>
<dbReference type="SUPFAM" id="SSF51395">
    <property type="entry name" value="FMN-linked oxidoreductases"/>
    <property type="match status" value="1"/>
</dbReference>
<dbReference type="PANTHER" id="PTHR45936:SF1">
    <property type="entry name" value="TRNA-DIHYDROURIDINE(20) SYNTHASE [NAD(P)+]-LIKE"/>
    <property type="match status" value="1"/>
</dbReference>
<keyword evidence="5" id="KW-0560">Oxidoreductase</keyword>
<dbReference type="GO" id="GO:0005737">
    <property type="term" value="C:cytoplasm"/>
    <property type="evidence" value="ECO:0007669"/>
    <property type="project" value="TreeGrafter"/>
</dbReference>
<reference evidence="8" key="1">
    <citation type="submission" date="2022-11" db="UniProtKB">
        <authorList>
            <consortium name="WormBaseParasite"/>
        </authorList>
    </citation>
    <scope>IDENTIFICATION</scope>
</reference>
<evidence type="ECO:0000256" key="1">
    <source>
        <dbReference type="ARBA" id="ARBA00001917"/>
    </source>
</evidence>
<evidence type="ECO:0000313" key="7">
    <source>
        <dbReference type="Proteomes" id="UP000887574"/>
    </source>
</evidence>
<dbReference type="Gene3D" id="3.20.20.70">
    <property type="entry name" value="Aldolase class I"/>
    <property type="match status" value="1"/>
</dbReference>
<evidence type="ECO:0000256" key="2">
    <source>
        <dbReference type="ARBA" id="ARBA00022630"/>
    </source>
</evidence>
<dbReference type="InterPro" id="IPR035587">
    <property type="entry name" value="DUS-like_FMN-bd"/>
</dbReference>
<evidence type="ECO:0000256" key="4">
    <source>
        <dbReference type="ARBA" id="ARBA00022694"/>
    </source>
</evidence>
<dbReference type="Pfam" id="PF01207">
    <property type="entry name" value="Dus"/>
    <property type="match status" value="1"/>
</dbReference>
<dbReference type="WBParaSite" id="jg26593">
    <property type="protein sequence ID" value="jg26593"/>
    <property type="gene ID" value="jg26593"/>
</dbReference>
<dbReference type="CDD" id="cd02801">
    <property type="entry name" value="DUS_like_FMN"/>
    <property type="match status" value="1"/>
</dbReference>
<keyword evidence="3" id="KW-0288">FMN</keyword>
<dbReference type="InterPro" id="IPR052582">
    <property type="entry name" value="tRNA-DUS-like"/>
</dbReference>
<keyword evidence="7" id="KW-1185">Reference proteome</keyword>
<evidence type="ECO:0000259" key="6">
    <source>
        <dbReference type="Pfam" id="PF01207"/>
    </source>
</evidence>
<dbReference type="Proteomes" id="UP000887574">
    <property type="component" value="Unplaced"/>
</dbReference>
<evidence type="ECO:0000256" key="5">
    <source>
        <dbReference type="ARBA" id="ARBA00023002"/>
    </source>
</evidence>
<dbReference type="InterPro" id="IPR018517">
    <property type="entry name" value="tRNA_hU_synthase_CS"/>
</dbReference>